<name>F8JNU1_STREN</name>
<dbReference type="KEGG" id="sct:SCAT_0289"/>
<dbReference type="PATRIC" id="fig|1003195.11.peg.1932"/>
<evidence type="ECO:0000313" key="1">
    <source>
        <dbReference type="EMBL" id="AEW92670.1"/>
    </source>
</evidence>
<proteinExistence type="predicted"/>
<dbReference type="OrthoDB" id="10009862at2"/>
<evidence type="ECO:0000313" key="2">
    <source>
        <dbReference type="Proteomes" id="UP000007842"/>
    </source>
</evidence>
<dbReference type="KEGG" id="scy:SCATT_02990"/>
<sequence length="486" mass="50116">MTRTPPAVRTDDELPVPSYVLGQGLLDYALTSTPYPLMASPATGALTRADVTLVVCAAPGEQVLCGELTVELPLGDEAQALVSSADGIEAVPSDSYWTVTVETVTGRVRITLTAAGSGYVFDDGFLVRLRNLGIARAVGGTWIDVAENAVPLGGAAGTRGGAPVRLENAKAPFRPAVEAGSPNRFSAHRYSGSGADTAPATLVAAGSPVTLRWQDRQGVTRRLFGDFLPEDAGPHDPREGLDVTDRARLDSAPLLRPAVFTLRTTDTATGAISDESVTVQVDSPTCDGLTLTGPLTPREGRVAFDITGSFSVNGALSVEGTLGAGELRATGEATASGPLRTSGGATLDGALTTGGRLRSDGEVVAGHVSTGDLTAHERVQMFGTPETATISSGWKCSAGTDGLYAGHLTPPNPYLTAADLEVVVNGVGGERKTAAGVERKEEYGALFLPLLRGDTVQTGGVASTHVGFQRVFWIPFGTGGFPMTPS</sequence>
<organism evidence="1 2">
    <name type="scientific">Streptantibioticus cattleyicolor (strain ATCC 35852 / DSM 46488 / JCM 4925 / NBRC 14057 / NRRL 8057)</name>
    <name type="common">Streptomyces cattleya</name>
    <dbReference type="NCBI Taxonomy" id="1003195"/>
    <lineage>
        <taxon>Bacteria</taxon>
        <taxon>Bacillati</taxon>
        <taxon>Actinomycetota</taxon>
        <taxon>Actinomycetes</taxon>
        <taxon>Kitasatosporales</taxon>
        <taxon>Streptomycetaceae</taxon>
        <taxon>Streptantibioticus</taxon>
    </lineage>
</organism>
<gene>
    <name evidence="1" type="ordered locus">SCATT_02990</name>
</gene>
<dbReference type="AlphaFoldDB" id="F8JNU1"/>
<protein>
    <submittedName>
        <fullName evidence="1">Uncharacterized protein</fullName>
    </submittedName>
</protein>
<dbReference type="STRING" id="1003195.SCATT_02990"/>
<keyword evidence="2" id="KW-1185">Reference proteome</keyword>
<accession>G8WMV1</accession>
<accession>F8JNU1</accession>
<dbReference type="HOGENOM" id="CLU_561292_0_0_11"/>
<dbReference type="RefSeq" id="WP_014141065.1">
    <property type="nucleotide sequence ID" value="NC_016111.1"/>
</dbReference>
<dbReference type="Proteomes" id="UP000007842">
    <property type="component" value="Chromosome"/>
</dbReference>
<reference evidence="2" key="1">
    <citation type="submission" date="2011-12" db="EMBL/GenBank/DDBJ databases">
        <title>Complete genome sequence of Streptomyces cattleya strain DSM 46488.</title>
        <authorList>
            <person name="Ou H.-Y."/>
            <person name="Li P."/>
            <person name="Zhao C."/>
            <person name="O'Hagan D."/>
            <person name="Deng Z."/>
        </authorList>
    </citation>
    <scope>NUCLEOTIDE SEQUENCE [LARGE SCALE GENOMIC DNA]</scope>
    <source>
        <strain evidence="2">ATCC 35852 / DSM 46488 / JCM 4925 / NBRC 14057 / NRRL 8057</strain>
    </source>
</reference>
<dbReference type="EMBL" id="CP003219">
    <property type="protein sequence ID" value="AEW92670.1"/>
    <property type="molecule type" value="Genomic_DNA"/>
</dbReference>